<dbReference type="InterPro" id="IPR023271">
    <property type="entry name" value="Aquaporin-like"/>
</dbReference>
<dbReference type="Proteomes" id="UP000092683">
    <property type="component" value="Unassembled WGS sequence"/>
</dbReference>
<evidence type="ECO:0000256" key="4">
    <source>
        <dbReference type="ARBA" id="ARBA00022989"/>
    </source>
</evidence>
<keyword evidence="3 6" id="KW-0812">Transmembrane</keyword>
<name>A0A1B9CHN5_MYCMA</name>
<evidence type="ECO:0000313" key="9">
    <source>
        <dbReference type="Proteomes" id="UP000092683"/>
    </source>
</evidence>
<proteinExistence type="inferred from homology"/>
<sequence length="225" mass="22607">MAGQPAAVTRAPSRGAKYAVEAIGTFVLIFTCGAAVGSGSALAPLAIGGALMVMVYAGGYVSGGHYNPAVTLAVLVRHGIRLRDAVGYWVAQWGSGLAAAAAVRWIIGPIQAGVPAHRPIAVFVVESIFTFALCYVVLSVATSKHHPDNSYFGLAIGFTVASGGLAVGGISGGAFNPAVAVAGVAMGMVAWPTLWIYLTAQGIAAAGAGVAFLLLDPQAAGSLRR</sequence>
<dbReference type="PROSITE" id="PS00221">
    <property type="entry name" value="MIP"/>
    <property type="match status" value="1"/>
</dbReference>
<accession>A0A1B9CHN5</accession>
<keyword evidence="5 7" id="KW-0472">Membrane</keyword>
<dbReference type="InterPro" id="IPR000425">
    <property type="entry name" value="MIP"/>
</dbReference>
<feature type="transmembrane region" description="Helical" evidence="7">
    <location>
        <begin position="119"/>
        <end position="138"/>
    </location>
</feature>
<reference evidence="8 9" key="1">
    <citation type="submission" date="2016-06" db="EMBL/GenBank/DDBJ databases">
        <authorList>
            <person name="Kjaerup R.B."/>
            <person name="Dalgaard T.S."/>
            <person name="Juul-Madsen H.R."/>
        </authorList>
    </citation>
    <scope>NUCLEOTIDE SEQUENCE [LARGE SCALE GENOMIC DNA]</scope>
    <source>
        <strain evidence="8 9">E3012</strain>
    </source>
</reference>
<feature type="transmembrane region" description="Helical" evidence="7">
    <location>
        <begin position="150"/>
        <end position="174"/>
    </location>
</feature>
<feature type="transmembrane region" description="Helical" evidence="7">
    <location>
        <begin position="85"/>
        <end position="107"/>
    </location>
</feature>
<dbReference type="InterPro" id="IPR022357">
    <property type="entry name" value="MIP_CS"/>
</dbReference>
<dbReference type="PANTHER" id="PTHR45724:SF13">
    <property type="entry name" value="AQUAPORIN NIP1-1-RELATED"/>
    <property type="match status" value="1"/>
</dbReference>
<dbReference type="EMBL" id="MBEE01000288">
    <property type="protein sequence ID" value="OCB41688.1"/>
    <property type="molecule type" value="Genomic_DNA"/>
</dbReference>
<dbReference type="GO" id="GO:0016020">
    <property type="term" value="C:membrane"/>
    <property type="evidence" value="ECO:0007669"/>
    <property type="project" value="UniProtKB-SubCell"/>
</dbReference>
<keyword evidence="4 7" id="KW-1133">Transmembrane helix</keyword>
<evidence type="ECO:0000256" key="2">
    <source>
        <dbReference type="ARBA" id="ARBA00022448"/>
    </source>
</evidence>
<dbReference type="Gene3D" id="1.20.1080.10">
    <property type="entry name" value="Glycerol uptake facilitator protein"/>
    <property type="match status" value="1"/>
</dbReference>
<dbReference type="GO" id="GO:0015267">
    <property type="term" value="F:channel activity"/>
    <property type="evidence" value="ECO:0007669"/>
    <property type="project" value="InterPro"/>
</dbReference>
<feature type="transmembrane region" description="Helical" evidence="7">
    <location>
        <begin position="194"/>
        <end position="215"/>
    </location>
</feature>
<dbReference type="SUPFAM" id="SSF81338">
    <property type="entry name" value="Aquaporin-like"/>
    <property type="match status" value="1"/>
</dbReference>
<feature type="transmembrane region" description="Helical" evidence="7">
    <location>
        <begin position="18"/>
        <end position="36"/>
    </location>
</feature>
<feature type="transmembrane region" description="Helical" evidence="7">
    <location>
        <begin position="42"/>
        <end position="64"/>
    </location>
</feature>
<dbReference type="PANTHER" id="PTHR45724">
    <property type="entry name" value="AQUAPORIN NIP2-1"/>
    <property type="match status" value="1"/>
</dbReference>
<evidence type="ECO:0000256" key="3">
    <source>
        <dbReference type="ARBA" id="ARBA00022692"/>
    </source>
</evidence>
<comment type="caution">
    <text evidence="8">The sequence shown here is derived from an EMBL/GenBank/DDBJ whole genome shotgun (WGS) entry which is preliminary data.</text>
</comment>
<evidence type="ECO:0000256" key="1">
    <source>
        <dbReference type="ARBA" id="ARBA00004141"/>
    </source>
</evidence>
<dbReference type="PRINTS" id="PR00783">
    <property type="entry name" value="MINTRINSICP"/>
</dbReference>
<protein>
    <submittedName>
        <fullName evidence="8">Porin</fullName>
    </submittedName>
</protein>
<dbReference type="InterPro" id="IPR034294">
    <property type="entry name" value="Aquaporin_transptr"/>
</dbReference>
<comment type="subcellular location">
    <subcellularLocation>
        <location evidence="1">Membrane</location>
        <topology evidence="1">Multi-pass membrane protein</topology>
    </subcellularLocation>
</comment>
<comment type="similarity">
    <text evidence="6">Belongs to the MIP/aquaporin (TC 1.A.8) family.</text>
</comment>
<evidence type="ECO:0000256" key="5">
    <source>
        <dbReference type="ARBA" id="ARBA00023136"/>
    </source>
</evidence>
<keyword evidence="2 6" id="KW-0813">Transport</keyword>
<evidence type="ECO:0000256" key="6">
    <source>
        <dbReference type="RuleBase" id="RU000477"/>
    </source>
</evidence>
<organism evidence="8 9">
    <name type="scientific">Mycobacterium malmoense</name>
    <dbReference type="NCBI Taxonomy" id="1780"/>
    <lineage>
        <taxon>Bacteria</taxon>
        <taxon>Bacillati</taxon>
        <taxon>Actinomycetota</taxon>
        <taxon>Actinomycetes</taxon>
        <taxon>Mycobacteriales</taxon>
        <taxon>Mycobacteriaceae</taxon>
        <taxon>Mycobacterium</taxon>
    </lineage>
</organism>
<dbReference type="AlphaFoldDB" id="A0A1B9CHN5"/>
<gene>
    <name evidence="8" type="ORF">A5677_08920</name>
</gene>
<evidence type="ECO:0000313" key="8">
    <source>
        <dbReference type="EMBL" id="OCB41688.1"/>
    </source>
</evidence>
<evidence type="ECO:0000256" key="7">
    <source>
        <dbReference type="SAM" id="Phobius"/>
    </source>
</evidence>
<dbReference type="Pfam" id="PF00230">
    <property type="entry name" value="MIP"/>
    <property type="match status" value="1"/>
</dbReference>